<gene>
    <name evidence="2" type="ORF">F0562_029597</name>
</gene>
<evidence type="ECO:0000256" key="1">
    <source>
        <dbReference type="SAM" id="Phobius"/>
    </source>
</evidence>
<dbReference type="AlphaFoldDB" id="A0A5J5B5V6"/>
<reference evidence="2 3" key="1">
    <citation type="submission" date="2019-09" db="EMBL/GenBank/DDBJ databases">
        <title>A chromosome-level genome assembly of the Chinese tupelo Nyssa sinensis.</title>
        <authorList>
            <person name="Yang X."/>
            <person name="Kang M."/>
            <person name="Yang Y."/>
            <person name="Xiong H."/>
            <person name="Wang M."/>
            <person name="Zhang Z."/>
            <person name="Wang Z."/>
            <person name="Wu H."/>
            <person name="Ma T."/>
            <person name="Liu J."/>
            <person name="Xi Z."/>
        </authorList>
    </citation>
    <scope>NUCLEOTIDE SEQUENCE [LARGE SCALE GENOMIC DNA]</scope>
    <source>
        <strain evidence="2">J267</strain>
        <tissue evidence="2">Leaf</tissue>
    </source>
</reference>
<proteinExistence type="predicted"/>
<feature type="transmembrane region" description="Helical" evidence="1">
    <location>
        <begin position="27"/>
        <end position="49"/>
    </location>
</feature>
<keyword evidence="1" id="KW-0812">Transmembrane</keyword>
<name>A0A5J5B5V6_9ASTE</name>
<organism evidence="2 3">
    <name type="scientific">Nyssa sinensis</name>
    <dbReference type="NCBI Taxonomy" id="561372"/>
    <lineage>
        <taxon>Eukaryota</taxon>
        <taxon>Viridiplantae</taxon>
        <taxon>Streptophyta</taxon>
        <taxon>Embryophyta</taxon>
        <taxon>Tracheophyta</taxon>
        <taxon>Spermatophyta</taxon>
        <taxon>Magnoliopsida</taxon>
        <taxon>eudicotyledons</taxon>
        <taxon>Gunneridae</taxon>
        <taxon>Pentapetalae</taxon>
        <taxon>asterids</taxon>
        <taxon>Cornales</taxon>
        <taxon>Nyssaceae</taxon>
        <taxon>Nyssa</taxon>
    </lineage>
</organism>
<dbReference type="Proteomes" id="UP000325577">
    <property type="component" value="Linkage Group LG16"/>
</dbReference>
<evidence type="ECO:0000313" key="2">
    <source>
        <dbReference type="EMBL" id="KAA8537177.1"/>
    </source>
</evidence>
<dbReference type="EMBL" id="CM018039">
    <property type="protein sequence ID" value="KAA8537177.1"/>
    <property type="molecule type" value="Genomic_DNA"/>
</dbReference>
<protein>
    <submittedName>
        <fullName evidence="2">Uncharacterized protein</fullName>
    </submittedName>
</protein>
<keyword evidence="1" id="KW-0472">Membrane</keyword>
<keyword evidence="3" id="KW-1185">Reference proteome</keyword>
<accession>A0A5J5B5V6</accession>
<evidence type="ECO:0000313" key="3">
    <source>
        <dbReference type="Proteomes" id="UP000325577"/>
    </source>
</evidence>
<keyword evidence="1" id="KW-1133">Transmembrane helix</keyword>
<sequence>MATTPTLGTATGAAAMDSGHHTSSTQFFILATFVPASIGKIFLGFILFCEYVKASLKVLLEKEKVKGKKSPVSPAKLGLTEQGLLEESRCNDNQMLHALQSGLQRVFGFGEKLDA</sequence>